<dbReference type="Gene3D" id="1.10.10.1450">
    <property type="match status" value="1"/>
</dbReference>
<accession>A0A8X7BRG0</accession>
<dbReference type="EMBL" id="BMAV01002819">
    <property type="protein sequence ID" value="GFY41986.1"/>
    <property type="molecule type" value="Genomic_DNA"/>
</dbReference>
<name>A0A8X7BRG0_9ARAC</name>
<dbReference type="AlphaFoldDB" id="A0A8X7BRG0"/>
<dbReference type="OrthoDB" id="616263at2759"/>
<organism evidence="1 2">
    <name type="scientific">Trichonephila inaurata madagascariensis</name>
    <dbReference type="NCBI Taxonomy" id="2747483"/>
    <lineage>
        <taxon>Eukaryota</taxon>
        <taxon>Metazoa</taxon>
        <taxon>Ecdysozoa</taxon>
        <taxon>Arthropoda</taxon>
        <taxon>Chelicerata</taxon>
        <taxon>Arachnida</taxon>
        <taxon>Araneae</taxon>
        <taxon>Araneomorphae</taxon>
        <taxon>Entelegynae</taxon>
        <taxon>Araneoidea</taxon>
        <taxon>Nephilidae</taxon>
        <taxon>Trichonephila</taxon>
        <taxon>Trichonephila inaurata</taxon>
    </lineage>
</organism>
<comment type="caution">
    <text evidence="1">The sequence shown here is derived from an EMBL/GenBank/DDBJ whole genome shotgun (WGS) entry which is preliminary data.</text>
</comment>
<evidence type="ECO:0000313" key="1">
    <source>
        <dbReference type="EMBL" id="GFY41986.1"/>
    </source>
</evidence>
<evidence type="ECO:0008006" key="3">
    <source>
        <dbReference type="Google" id="ProtNLM"/>
    </source>
</evidence>
<sequence length="119" mass="13483">MVSRKSLGNTMLALANLGRPDIINSQDVRILFLYDRKSDHNAAVTTRKVNSAFGDQCTIQRWHSKLEFGDESLTNEDQCRPETVVGNEVLRAIFKQNPSNTFRNYAEELGKPLEPFPVT</sequence>
<keyword evidence="2" id="KW-1185">Reference proteome</keyword>
<reference evidence="1" key="1">
    <citation type="submission" date="2020-08" db="EMBL/GenBank/DDBJ databases">
        <title>Multicomponent nature underlies the extraordinary mechanical properties of spider dragline silk.</title>
        <authorList>
            <person name="Kono N."/>
            <person name="Nakamura H."/>
            <person name="Mori M."/>
            <person name="Yoshida Y."/>
            <person name="Ohtoshi R."/>
            <person name="Malay A.D."/>
            <person name="Moran D.A.P."/>
            <person name="Tomita M."/>
            <person name="Numata K."/>
            <person name="Arakawa K."/>
        </authorList>
    </citation>
    <scope>NUCLEOTIDE SEQUENCE</scope>
</reference>
<gene>
    <name evidence="1" type="ORF">TNIN_275771</name>
</gene>
<evidence type="ECO:0000313" key="2">
    <source>
        <dbReference type="Proteomes" id="UP000886998"/>
    </source>
</evidence>
<dbReference type="Proteomes" id="UP000886998">
    <property type="component" value="Unassembled WGS sequence"/>
</dbReference>
<protein>
    <recommendedName>
        <fullName evidence="3">Mos1 transposase HTH domain-containing protein</fullName>
    </recommendedName>
</protein>
<proteinExistence type="predicted"/>